<sequence>MTDDLPFGSSTVVTFRVKTQNVTIVEAKNEEELPLRRWQVELILLDQYDNEIDLDIIQKCKFYLHPTFANHVRLIKNPPYMVQETGWGEFDIKIAGTFKHHSGSFRILHDLLFADDAYIVDYSVEIQNCSLELAKMLKPFYDLDIPENTEIQYPKIKFPWPYVAQLDEDEISDFVQMLLENRAVHSEISNFDRKEPFYMFMGQVPVDEQLRLADFVKEKVAERRKYEH</sequence>
<dbReference type="InterPro" id="IPR005033">
    <property type="entry name" value="YEATS"/>
</dbReference>
<reference evidence="4 5" key="1">
    <citation type="journal article" date="2023" name="Elife">
        <title>Identification of key yeast species and microbe-microbe interactions impacting larval growth of Drosophila in the wild.</title>
        <authorList>
            <person name="Mure A."/>
            <person name="Sugiura Y."/>
            <person name="Maeda R."/>
            <person name="Honda K."/>
            <person name="Sakurai N."/>
            <person name="Takahashi Y."/>
            <person name="Watada M."/>
            <person name="Katoh T."/>
            <person name="Gotoh A."/>
            <person name="Gotoh Y."/>
            <person name="Taniguchi I."/>
            <person name="Nakamura K."/>
            <person name="Hayashi T."/>
            <person name="Katayama T."/>
            <person name="Uemura T."/>
            <person name="Hattori Y."/>
        </authorList>
    </citation>
    <scope>NUCLEOTIDE SEQUENCE [LARGE SCALE GENOMIC DNA]</scope>
    <source>
        <strain evidence="4 5">KH-74</strain>
    </source>
</reference>
<comment type="caution">
    <text evidence="4">The sequence shown here is derived from an EMBL/GenBank/DDBJ whole genome shotgun (WGS) entry which is preliminary data.</text>
</comment>
<keyword evidence="1 2" id="KW-0539">Nucleus</keyword>
<evidence type="ECO:0000256" key="2">
    <source>
        <dbReference type="PROSITE-ProRule" id="PRU00376"/>
    </source>
</evidence>
<name>A0AAV5S4P2_MAUHU</name>
<dbReference type="AlphaFoldDB" id="A0AAV5S4P2"/>
<proteinExistence type="predicted"/>
<evidence type="ECO:0000313" key="4">
    <source>
        <dbReference type="EMBL" id="GMM58655.1"/>
    </source>
</evidence>
<dbReference type="Proteomes" id="UP001377567">
    <property type="component" value="Unassembled WGS sequence"/>
</dbReference>
<evidence type="ECO:0000259" key="3">
    <source>
        <dbReference type="PROSITE" id="PS51037"/>
    </source>
</evidence>
<organism evidence="4 5">
    <name type="scientific">Maudiozyma humilis</name>
    <name type="common">Sour dough yeast</name>
    <name type="synonym">Kazachstania humilis</name>
    <dbReference type="NCBI Taxonomy" id="51915"/>
    <lineage>
        <taxon>Eukaryota</taxon>
        <taxon>Fungi</taxon>
        <taxon>Dikarya</taxon>
        <taxon>Ascomycota</taxon>
        <taxon>Saccharomycotina</taxon>
        <taxon>Saccharomycetes</taxon>
        <taxon>Saccharomycetales</taxon>
        <taxon>Saccharomycetaceae</taxon>
        <taxon>Maudiozyma</taxon>
    </lineage>
</organism>
<evidence type="ECO:0000313" key="5">
    <source>
        <dbReference type="Proteomes" id="UP001377567"/>
    </source>
</evidence>
<dbReference type="GO" id="GO:0005634">
    <property type="term" value="C:nucleus"/>
    <property type="evidence" value="ECO:0007669"/>
    <property type="project" value="UniProtKB-SubCell"/>
</dbReference>
<keyword evidence="5" id="KW-1185">Reference proteome</keyword>
<dbReference type="GO" id="GO:0006355">
    <property type="term" value="P:regulation of DNA-templated transcription"/>
    <property type="evidence" value="ECO:0007669"/>
    <property type="project" value="InterPro"/>
</dbReference>
<comment type="subcellular location">
    <subcellularLocation>
        <location evidence="2">Nucleus</location>
    </subcellularLocation>
</comment>
<dbReference type="Gene3D" id="2.60.40.1970">
    <property type="entry name" value="YEATS domain"/>
    <property type="match status" value="1"/>
</dbReference>
<dbReference type="Pfam" id="PF03366">
    <property type="entry name" value="YEATS"/>
    <property type="match status" value="1"/>
</dbReference>
<feature type="domain" description="YEATS" evidence="3">
    <location>
        <begin position="7"/>
        <end position="140"/>
    </location>
</feature>
<dbReference type="InterPro" id="IPR038704">
    <property type="entry name" value="YEAST_sf"/>
</dbReference>
<dbReference type="InterPro" id="IPR055129">
    <property type="entry name" value="YEATS_dom"/>
</dbReference>
<dbReference type="PANTHER" id="PTHR23195">
    <property type="entry name" value="YEATS DOMAIN"/>
    <property type="match status" value="1"/>
</dbReference>
<evidence type="ECO:0000256" key="1">
    <source>
        <dbReference type="ARBA" id="ARBA00023242"/>
    </source>
</evidence>
<dbReference type="PROSITE" id="PS51037">
    <property type="entry name" value="YEATS"/>
    <property type="match status" value="1"/>
</dbReference>
<dbReference type="EMBL" id="BTGD01000025">
    <property type="protein sequence ID" value="GMM58655.1"/>
    <property type="molecule type" value="Genomic_DNA"/>
</dbReference>
<accession>A0AAV5S4P2</accession>
<dbReference type="GO" id="GO:0000785">
    <property type="term" value="C:chromatin"/>
    <property type="evidence" value="ECO:0007669"/>
    <property type="project" value="UniProtKB-ARBA"/>
</dbReference>
<dbReference type="CDD" id="cd16905">
    <property type="entry name" value="YEATS_Taf14_like"/>
    <property type="match status" value="1"/>
</dbReference>
<gene>
    <name evidence="4" type="ORF">DAKH74_052720</name>
</gene>
<protein>
    <submittedName>
        <fullName evidence="4">Sas5 protein</fullName>
    </submittedName>
</protein>